<name>A0AAQ4DRK8_AMBAM</name>
<evidence type="ECO:0000313" key="3">
    <source>
        <dbReference type="Proteomes" id="UP001321473"/>
    </source>
</evidence>
<comment type="caution">
    <text evidence="2">The sequence shown here is derived from an EMBL/GenBank/DDBJ whole genome shotgun (WGS) entry which is preliminary data.</text>
</comment>
<gene>
    <name evidence="2" type="ORF">V5799_032290</name>
</gene>
<protein>
    <submittedName>
        <fullName evidence="2">Uncharacterized protein</fullName>
    </submittedName>
</protein>
<dbReference type="EMBL" id="JARKHS020027723">
    <property type="protein sequence ID" value="KAK8765098.1"/>
    <property type="molecule type" value="Genomic_DNA"/>
</dbReference>
<keyword evidence="3" id="KW-1185">Reference proteome</keyword>
<reference evidence="2 3" key="1">
    <citation type="journal article" date="2023" name="Arcadia Sci">
        <title>De novo assembly of a long-read Amblyomma americanum tick genome.</title>
        <authorList>
            <person name="Chou S."/>
            <person name="Poskanzer K.E."/>
            <person name="Rollins M."/>
            <person name="Thuy-Boun P.S."/>
        </authorList>
    </citation>
    <scope>NUCLEOTIDE SEQUENCE [LARGE SCALE GENOMIC DNA]</scope>
    <source>
        <strain evidence="2">F_SG_1</strain>
        <tissue evidence="2">Salivary glands</tissue>
    </source>
</reference>
<organism evidence="2 3">
    <name type="scientific">Amblyomma americanum</name>
    <name type="common">Lone star tick</name>
    <dbReference type="NCBI Taxonomy" id="6943"/>
    <lineage>
        <taxon>Eukaryota</taxon>
        <taxon>Metazoa</taxon>
        <taxon>Ecdysozoa</taxon>
        <taxon>Arthropoda</taxon>
        <taxon>Chelicerata</taxon>
        <taxon>Arachnida</taxon>
        <taxon>Acari</taxon>
        <taxon>Parasitiformes</taxon>
        <taxon>Ixodida</taxon>
        <taxon>Ixodoidea</taxon>
        <taxon>Ixodidae</taxon>
        <taxon>Amblyomminae</taxon>
        <taxon>Amblyomma</taxon>
    </lineage>
</organism>
<evidence type="ECO:0000256" key="1">
    <source>
        <dbReference type="SAM" id="MobiDB-lite"/>
    </source>
</evidence>
<dbReference type="AlphaFoldDB" id="A0AAQ4DRK8"/>
<evidence type="ECO:0000313" key="2">
    <source>
        <dbReference type="EMBL" id="KAK8765098.1"/>
    </source>
</evidence>
<feature type="region of interest" description="Disordered" evidence="1">
    <location>
        <begin position="53"/>
        <end position="85"/>
    </location>
</feature>
<sequence length="85" mass="9846">MPEDLTDAKWTAENGQPTEYGPRSWFTEAFLKLHRFCGWRRWRTAGGRPECRRRDRTASRRCAAREGPQLIARRAGPSSTRRPAS</sequence>
<dbReference type="Proteomes" id="UP001321473">
    <property type="component" value="Unassembled WGS sequence"/>
</dbReference>
<feature type="region of interest" description="Disordered" evidence="1">
    <location>
        <begin position="1"/>
        <end position="21"/>
    </location>
</feature>
<accession>A0AAQ4DRK8</accession>
<proteinExistence type="predicted"/>